<accession>A0A7V8V8K8</accession>
<dbReference type="PROSITE" id="PS51257">
    <property type="entry name" value="PROKAR_LIPOPROTEIN"/>
    <property type="match status" value="1"/>
</dbReference>
<sequence length="146" mass="15650">MRSTKEFDGWLVLLLVGCLSTATGCIAADDGWNRQAVDGMVTLHGEALDSGAISFEPMDLSAGTSAGTEIHDGQFAMDRSAGLPPGEYIVRIYSADLSSAPAPVNVAEQNGVLAPRERIPRQWNTESRETITVVNDDVNTFELNIP</sequence>
<dbReference type="RefSeq" id="WP_207398062.1">
    <property type="nucleotide sequence ID" value="NZ_JABRWO010000011.1"/>
</dbReference>
<evidence type="ECO:0008006" key="3">
    <source>
        <dbReference type="Google" id="ProtNLM"/>
    </source>
</evidence>
<name>A0A7V8V8K8_9BACT</name>
<dbReference type="EMBL" id="JABRWO010000011">
    <property type="protein sequence ID" value="MBA2116651.1"/>
    <property type="molecule type" value="Genomic_DNA"/>
</dbReference>
<evidence type="ECO:0000313" key="1">
    <source>
        <dbReference type="EMBL" id="MBA2116651.1"/>
    </source>
</evidence>
<comment type="caution">
    <text evidence="1">The sequence shown here is derived from an EMBL/GenBank/DDBJ whole genome shotgun (WGS) entry which is preliminary data.</text>
</comment>
<gene>
    <name evidence="1" type="ORF">HOV93_38430</name>
</gene>
<protein>
    <recommendedName>
        <fullName evidence="3">Lipoprotein</fullName>
    </recommendedName>
</protein>
<dbReference type="Proteomes" id="UP000551616">
    <property type="component" value="Unassembled WGS sequence"/>
</dbReference>
<proteinExistence type="predicted"/>
<keyword evidence="2" id="KW-1185">Reference proteome</keyword>
<dbReference type="AlphaFoldDB" id="A0A7V8V8K8"/>
<reference evidence="1 2" key="1">
    <citation type="submission" date="2020-05" db="EMBL/GenBank/DDBJ databases">
        <title>Bremerella alba sp. nov., a novel planctomycete isolated from the surface of the macroalga Fucus spiralis.</title>
        <authorList>
            <person name="Godinho O."/>
            <person name="Botelho R."/>
            <person name="Albuquerque L."/>
            <person name="Wiegand S."/>
            <person name="Da Costa M.S."/>
            <person name="Lobo-Da-Cunha A."/>
            <person name="Jogler C."/>
            <person name="Lage O.M."/>
        </authorList>
    </citation>
    <scope>NUCLEOTIDE SEQUENCE [LARGE SCALE GENOMIC DNA]</scope>
    <source>
        <strain evidence="1 2">FF15</strain>
    </source>
</reference>
<evidence type="ECO:0000313" key="2">
    <source>
        <dbReference type="Proteomes" id="UP000551616"/>
    </source>
</evidence>
<organism evidence="1 2">
    <name type="scientific">Bremerella alba</name>
    <dbReference type="NCBI Taxonomy" id="980252"/>
    <lineage>
        <taxon>Bacteria</taxon>
        <taxon>Pseudomonadati</taxon>
        <taxon>Planctomycetota</taxon>
        <taxon>Planctomycetia</taxon>
        <taxon>Pirellulales</taxon>
        <taxon>Pirellulaceae</taxon>
        <taxon>Bremerella</taxon>
    </lineage>
</organism>